<sequence>MVGYLEIHRQNRIRTSLKQRGKMAEVCDGSSLPDLPEEIWEKVLVWLPFPTILRECSTVNRSWSNIIKNPKFIPWKKMYYQMKIAPKRSMSASLLSEPDKKIPAKAIFKKLCVKHKITSSGTFPAIISMIGKVHMASDVSIDNFKRLPLYNEAVEKLQHLGFTSPNVWHIVTMIVMLSDNVWQIDKLLRHLLARDSIFSPIIIIEVFYCLATFFLHCMRKYSISQRYHYIVIYALHLYENWKPQSQQGIQHTEEQLRIINHILKPEDVVRVIGFSGTGIKTTLHQICRQHPEKEFLLVVYNKEMQIDIRKKMELDNVTVKTIHALAYQEFSDEKIDSQLSSSKIARFLEGYQKYTYAYGVKNTLQNFWNSDDDHLMGKHIPMKDRSTAFKENQILTNAQVVWQEMKKGCREQKIAMCQDGMLKLRQLSKQQIDGYDVIMFYGGQDMNAVMSNIILRQKCAKIIAGDPYQQIYTFKDAVSALQKIRATHTYYLTQSFRFGPEISYM</sequence>
<dbReference type="OrthoDB" id="6340454at2759"/>
<evidence type="ECO:0000259" key="2">
    <source>
        <dbReference type="PROSITE" id="PS50181"/>
    </source>
</evidence>
<dbReference type="Proteomes" id="UP000283509">
    <property type="component" value="Unassembled WGS sequence"/>
</dbReference>
<dbReference type="GO" id="GO:0043138">
    <property type="term" value="F:3'-5' DNA helicase activity"/>
    <property type="evidence" value="ECO:0007669"/>
    <property type="project" value="TreeGrafter"/>
</dbReference>
<dbReference type="Gene3D" id="1.20.1280.50">
    <property type="match status" value="1"/>
</dbReference>
<evidence type="ECO:0000313" key="3">
    <source>
        <dbReference type="EMBL" id="ROT74913.1"/>
    </source>
</evidence>
<dbReference type="GO" id="GO:0005634">
    <property type="term" value="C:nucleus"/>
    <property type="evidence" value="ECO:0007669"/>
    <property type="project" value="TreeGrafter"/>
</dbReference>
<dbReference type="InterPro" id="IPR027417">
    <property type="entry name" value="P-loop_NTPase"/>
</dbReference>
<keyword evidence="1" id="KW-0472">Membrane</keyword>
<dbReference type="STRING" id="6689.A0A423TEM4"/>
<dbReference type="AlphaFoldDB" id="A0A423TEM4"/>
<dbReference type="SUPFAM" id="SSF81383">
    <property type="entry name" value="F-box domain"/>
    <property type="match status" value="1"/>
</dbReference>
<dbReference type="Pfam" id="PF00646">
    <property type="entry name" value="F-box"/>
    <property type="match status" value="1"/>
</dbReference>
<keyword evidence="4" id="KW-1185">Reference proteome</keyword>
<dbReference type="InterPro" id="IPR000212">
    <property type="entry name" value="DNA_helicase_UvrD/REP"/>
</dbReference>
<dbReference type="GO" id="GO:0000724">
    <property type="term" value="P:double-strand break repair via homologous recombination"/>
    <property type="evidence" value="ECO:0007669"/>
    <property type="project" value="TreeGrafter"/>
</dbReference>
<dbReference type="GO" id="GO:0003677">
    <property type="term" value="F:DNA binding"/>
    <property type="evidence" value="ECO:0007669"/>
    <property type="project" value="InterPro"/>
</dbReference>
<reference evidence="3 4" key="1">
    <citation type="submission" date="2018-04" db="EMBL/GenBank/DDBJ databases">
        <authorList>
            <person name="Zhang X."/>
            <person name="Yuan J."/>
            <person name="Li F."/>
            <person name="Xiang J."/>
        </authorList>
    </citation>
    <scope>NUCLEOTIDE SEQUENCE [LARGE SCALE GENOMIC DNA]</scope>
    <source>
        <tissue evidence="3">Muscle</tissue>
    </source>
</reference>
<evidence type="ECO:0000313" key="4">
    <source>
        <dbReference type="Proteomes" id="UP000283509"/>
    </source>
</evidence>
<dbReference type="PANTHER" id="PTHR11070:SF30">
    <property type="entry name" value="F-BOX DNA HELICASE 1"/>
    <property type="match status" value="1"/>
</dbReference>
<proteinExistence type="predicted"/>
<dbReference type="PANTHER" id="PTHR11070">
    <property type="entry name" value="UVRD / RECB / PCRA DNA HELICASE FAMILY MEMBER"/>
    <property type="match status" value="1"/>
</dbReference>
<feature type="non-terminal residue" evidence="3">
    <location>
        <position position="505"/>
    </location>
</feature>
<feature type="domain" description="F-box" evidence="2">
    <location>
        <begin position="29"/>
        <end position="78"/>
    </location>
</feature>
<name>A0A423TEM4_PENVA</name>
<dbReference type="EMBL" id="QCYY01001832">
    <property type="protein sequence ID" value="ROT74913.1"/>
    <property type="molecule type" value="Genomic_DNA"/>
</dbReference>
<keyword evidence="1" id="KW-0812">Transmembrane</keyword>
<gene>
    <name evidence="3" type="ORF">C7M84_006546</name>
</gene>
<accession>A0A423TEM4</accession>
<keyword evidence="1" id="KW-1133">Transmembrane helix</keyword>
<reference evidence="3 4" key="2">
    <citation type="submission" date="2019-01" db="EMBL/GenBank/DDBJ databases">
        <title>The decoding of complex shrimp genome reveals the adaptation for benthos swimmer, frequently molting mechanism and breeding impact on genome.</title>
        <authorList>
            <person name="Sun Y."/>
            <person name="Gao Y."/>
            <person name="Yu Y."/>
        </authorList>
    </citation>
    <scope>NUCLEOTIDE SEQUENCE [LARGE SCALE GENOMIC DNA]</scope>
    <source>
        <tissue evidence="3">Muscle</tissue>
    </source>
</reference>
<feature type="transmembrane region" description="Helical" evidence="1">
    <location>
        <begin position="197"/>
        <end position="218"/>
    </location>
</feature>
<dbReference type="InterPro" id="IPR001810">
    <property type="entry name" value="F-box_dom"/>
</dbReference>
<dbReference type="Gene3D" id="3.40.50.300">
    <property type="entry name" value="P-loop containing nucleotide triphosphate hydrolases"/>
    <property type="match status" value="1"/>
</dbReference>
<dbReference type="GO" id="GO:0031297">
    <property type="term" value="P:replication fork processing"/>
    <property type="evidence" value="ECO:0007669"/>
    <property type="project" value="TreeGrafter"/>
</dbReference>
<comment type="caution">
    <text evidence="3">The sequence shown here is derived from an EMBL/GenBank/DDBJ whole genome shotgun (WGS) entry which is preliminary data.</text>
</comment>
<dbReference type="InterPro" id="IPR036047">
    <property type="entry name" value="F-box-like_dom_sf"/>
</dbReference>
<dbReference type="SUPFAM" id="SSF52540">
    <property type="entry name" value="P-loop containing nucleoside triphosphate hydrolases"/>
    <property type="match status" value="1"/>
</dbReference>
<protein>
    <submittedName>
        <fullName evidence="3">F-box only protein 18</fullName>
    </submittedName>
</protein>
<dbReference type="PROSITE" id="PS50181">
    <property type="entry name" value="FBOX"/>
    <property type="match status" value="1"/>
</dbReference>
<dbReference type="GO" id="GO:0005524">
    <property type="term" value="F:ATP binding"/>
    <property type="evidence" value="ECO:0007669"/>
    <property type="project" value="InterPro"/>
</dbReference>
<organism evidence="3 4">
    <name type="scientific">Penaeus vannamei</name>
    <name type="common">Whiteleg shrimp</name>
    <name type="synonym">Litopenaeus vannamei</name>
    <dbReference type="NCBI Taxonomy" id="6689"/>
    <lineage>
        <taxon>Eukaryota</taxon>
        <taxon>Metazoa</taxon>
        <taxon>Ecdysozoa</taxon>
        <taxon>Arthropoda</taxon>
        <taxon>Crustacea</taxon>
        <taxon>Multicrustacea</taxon>
        <taxon>Malacostraca</taxon>
        <taxon>Eumalacostraca</taxon>
        <taxon>Eucarida</taxon>
        <taxon>Decapoda</taxon>
        <taxon>Dendrobranchiata</taxon>
        <taxon>Penaeoidea</taxon>
        <taxon>Penaeidae</taxon>
        <taxon>Penaeus</taxon>
    </lineage>
</organism>
<evidence type="ECO:0000256" key="1">
    <source>
        <dbReference type="SAM" id="Phobius"/>
    </source>
</evidence>